<evidence type="ECO:0000313" key="16">
    <source>
        <dbReference type="Proteomes" id="UP000595140"/>
    </source>
</evidence>
<dbReference type="GO" id="GO:0003700">
    <property type="term" value="F:DNA-binding transcription factor activity"/>
    <property type="evidence" value="ECO:0007669"/>
    <property type="project" value="InterPro"/>
</dbReference>
<dbReference type="Pfam" id="PF00847">
    <property type="entry name" value="AP2"/>
    <property type="match status" value="1"/>
</dbReference>
<organism evidence="15 16">
    <name type="scientific">Cuscuta campestris</name>
    <dbReference type="NCBI Taxonomy" id="132261"/>
    <lineage>
        <taxon>Eukaryota</taxon>
        <taxon>Viridiplantae</taxon>
        <taxon>Streptophyta</taxon>
        <taxon>Embryophyta</taxon>
        <taxon>Tracheophyta</taxon>
        <taxon>Spermatophyta</taxon>
        <taxon>Magnoliopsida</taxon>
        <taxon>eudicotyledons</taxon>
        <taxon>Gunneridae</taxon>
        <taxon>Pentapetalae</taxon>
        <taxon>asterids</taxon>
        <taxon>lamiids</taxon>
        <taxon>Solanales</taxon>
        <taxon>Convolvulaceae</taxon>
        <taxon>Cuscuteae</taxon>
        <taxon>Cuscuta</taxon>
        <taxon>Cuscuta subgen. Grammica</taxon>
        <taxon>Cuscuta sect. Cleistogrammica</taxon>
    </lineage>
</organism>
<dbReference type="InterPro" id="IPR036955">
    <property type="entry name" value="AP2/ERF_dom_sf"/>
</dbReference>
<dbReference type="GO" id="GO:0016020">
    <property type="term" value="C:membrane"/>
    <property type="evidence" value="ECO:0007669"/>
    <property type="project" value="UniProtKB-SubCell"/>
</dbReference>
<evidence type="ECO:0000256" key="8">
    <source>
        <dbReference type="ARBA" id="ARBA00023015"/>
    </source>
</evidence>
<dbReference type="PROSITE" id="PS51032">
    <property type="entry name" value="AP2_ERF"/>
    <property type="match status" value="1"/>
</dbReference>
<keyword evidence="8" id="KW-0805">Transcription regulation</keyword>
<keyword evidence="5" id="KW-0732">Signal</keyword>
<dbReference type="Gene3D" id="2.60.120.430">
    <property type="entry name" value="Galactose-binding lectin"/>
    <property type="match status" value="1"/>
</dbReference>
<evidence type="ECO:0000256" key="1">
    <source>
        <dbReference type="ARBA" id="ARBA00004123"/>
    </source>
</evidence>
<dbReference type="CDD" id="cd00018">
    <property type="entry name" value="AP2"/>
    <property type="match status" value="1"/>
</dbReference>
<protein>
    <recommendedName>
        <fullName evidence="14">AP2/ERF domain-containing protein</fullName>
    </recommendedName>
</protein>
<dbReference type="FunFam" id="3.80.10.10:FF:000129">
    <property type="entry name" value="Leucine-rich repeat receptor-like kinase"/>
    <property type="match status" value="1"/>
</dbReference>
<dbReference type="PANTHER" id="PTHR45631:SF45">
    <property type="entry name" value="LEUCINE-RICH REPEAT (LRR) FAMILY PROTEIN"/>
    <property type="match status" value="1"/>
</dbReference>
<evidence type="ECO:0000256" key="4">
    <source>
        <dbReference type="ARBA" id="ARBA00022692"/>
    </source>
</evidence>
<dbReference type="Proteomes" id="UP000595140">
    <property type="component" value="Unassembled WGS sequence"/>
</dbReference>
<dbReference type="Gene3D" id="3.30.730.10">
    <property type="entry name" value="AP2/ERF domain"/>
    <property type="match status" value="1"/>
</dbReference>
<evidence type="ECO:0000256" key="2">
    <source>
        <dbReference type="ARBA" id="ARBA00004167"/>
    </source>
</evidence>
<dbReference type="SUPFAM" id="SSF52058">
    <property type="entry name" value="L domain-like"/>
    <property type="match status" value="1"/>
</dbReference>
<dbReference type="PANTHER" id="PTHR45631">
    <property type="entry name" value="OS07G0107800 PROTEIN-RELATED"/>
    <property type="match status" value="1"/>
</dbReference>
<keyword evidence="4" id="KW-0812">Transmembrane</keyword>
<proteinExistence type="predicted"/>
<keyword evidence="11" id="KW-0804">Transcription</keyword>
<dbReference type="InterPro" id="IPR016177">
    <property type="entry name" value="DNA-bd_dom_sf"/>
</dbReference>
<keyword evidence="6" id="KW-0677">Repeat</keyword>
<evidence type="ECO:0000256" key="7">
    <source>
        <dbReference type="ARBA" id="ARBA00022989"/>
    </source>
</evidence>
<reference evidence="15 16" key="1">
    <citation type="submission" date="2018-04" db="EMBL/GenBank/DDBJ databases">
        <authorList>
            <person name="Vogel A."/>
        </authorList>
    </citation>
    <scope>NUCLEOTIDE SEQUENCE [LARGE SCALE GENOMIC DNA]</scope>
</reference>
<evidence type="ECO:0000256" key="5">
    <source>
        <dbReference type="ARBA" id="ARBA00022729"/>
    </source>
</evidence>
<dbReference type="InterPro" id="IPR032675">
    <property type="entry name" value="LRR_dom_sf"/>
</dbReference>
<keyword evidence="3" id="KW-0433">Leucine-rich repeat</keyword>
<dbReference type="InterPro" id="IPR001611">
    <property type="entry name" value="Leu-rich_rpt"/>
</dbReference>
<keyword evidence="10" id="KW-0472">Membrane</keyword>
<sequence>MQNLMARRLDQGISGEQNQPAPPQLTFEQECAVMVSALKNVIINGKYNICSSSLLSPPAFSGAGETETRPPAGEPLLSIPEGYTCGVCIVSGCLGCNFFGEPSDISPKKKMKMKKMKKKKKNFKGVRQRLRGKWVAEIWVPRRLGRVWLGTFKTAEEAARAYDRAAIEFQGPQAKLNYELTDYVTTSSHQVQPAQSLHEEKNNNAAGKMEVGKSTNEEDEGFELAPPGFLLNCGGNEEVEQRSLTYIPDDPFVSAGNKSAVRLPHILPTLTAVRYFPGNKARKHCYTLPVVKGKKLSVKTVYYYGGFDGGKEPPVFDQIIDGTRWFVVDTRADYAQGLSSYYEAIVTAHGMELSICLARNEHTADSGSPFISAVEVVYLDDALYNSTDFQKFGLASLARHCFGSDSDLIGYPEDPYNRLWQPFMDHNPSVLSHSQVGPGAFWNAPPKEIFTTALTTSRGKTLTVHWPPFPLPSTYYHIALYFQDNRTPSPYSWRTFDVQLNGKTFYAKLNVTTDGVTAYSAAWPLSGQTQISLVPNEGIPVGPVINAGEIFQLMPLGGKTLTRDVAALEELQKSLKNAPEDWNGDPCQPKENGWTGIGCSKGKSFRVVSLNLTGFGLSGTLSPSISKLTALSYIWLGDNKLSGALPDMSPLKALQSLHLENNQFEGAIPDSLGQLPKLGEVFLQNNKLSGEIPESLRNNKNINLEVSGNQLSG</sequence>
<evidence type="ECO:0000256" key="9">
    <source>
        <dbReference type="ARBA" id="ARBA00023125"/>
    </source>
</evidence>
<dbReference type="Pfam" id="PF12819">
    <property type="entry name" value="Malectin_like"/>
    <property type="match status" value="1"/>
</dbReference>
<dbReference type="InterPro" id="IPR001471">
    <property type="entry name" value="AP2/ERF_dom"/>
</dbReference>
<dbReference type="PRINTS" id="PR00367">
    <property type="entry name" value="ETHRSPELEMNT"/>
</dbReference>
<keyword evidence="16" id="KW-1185">Reference proteome</keyword>
<evidence type="ECO:0000256" key="6">
    <source>
        <dbReference type="ARBA" id="ARBA00022737"/>
    </source>
</evidence>
<dbReference type="SMART" id="SM00380">
    <property type="entry name" value="AP2"/>
    <property type="match status" value="1"/>
</dbReference>
<dbReference type="GO" id="GO:0003677">
    <property type="term" value="F:DNA binding"/>
    <property type="evidence" value="ECO:0007669"/>
    <property type="project" value="UniProtKB-KW"/>
</dbReference>
<evidence type="ECO:0000256" key="10">
    <source>
        <dbReference type="ARBA" id="ARBA00023136"/>
    </source>
</evidence>
<feature type="domain" description="AP2/ERF" evidence="14">
    <location>
        <begin position="122"/>
        <end position="179"/>
    </location>
</feature>
<accession>A0A484KV28</accession>
<dbReference type="Pfam" id="PF00560">
    <property type="entry name" value="LRR_1"/>
    <property type="match status" value="2"/>
</dbReference>
<evidence type="ECO:0000259" key="14">
    <source>
        <dbReference type="PROSITE" id="PS51032"/>
    </source>
</evidence>
<evidence type="ECO:0000256" key="13">
    <source>
        <dbReference type="SAM" id="MobiDB-lite"/>
    </source>
</evidence>
<dbReference type="EMBL" id="OOIL02000691">
    <property type="protein sequence ID" value="VFQ68365.1"/>
    <property type="molecule type" value="Genomic_DNA"/>
</dbReference>
<keyword evidence="9" id="KW-0238">DNA-binding</keyword>
<evidence type="ECO:0000313" key="15">
    <source>
        <dbReference type="EMBL" id="VFQ68365.1"/>
    </source>
</evidence>
<evidence type="ECO:0000256" key="11">
    <source>
        <dbReference type="ARBA" id="ARBA00023163"/>
    </source>
</evidence>
<name>A0A484KV28_9ASTE</name>
<comment type="subcellular location">
    <subcellularLocation>
        <location evidence="2">Membrane</location>
        <topology evidence="2">Single-pass membrane protein</topology>
    </subcellularLocation>
    <subcellularLocation>
        <location evidence="1">Nucleus</location>
    </subcellularLocation>
</comment>
<evidence type="ECO:0000256" key="12">
    <source>
        <dbReference type="ARBA" id="ARBA00023242"/>
    </source>
</evidence>
<dbReference type="GO" id="GO:0005634">
    <property type="term" value="C:nucleus"/>
    <property type="evidence" value="ECO:0007669"/>
    <property type="project" value="UniProtKB-SubCell"/>
</dbReference>
<keyword evidence="12" id="KW-0539">Nucleus</keyword>
<dbReference type="InterPro" id="IPR024788">
    <property type="entry name" value="Malectin-like_Carb-bd_dom"/>
</dbReference>
<dbReference type="SUPFAM" id="SSF54171">
    <property type="entry name" value="DNA-binding domain"/>
    <property type="match status" value="1"/>
</dbReference>
<feature type="region of interest" description="Disordered" evidence="13">
    <location>
        <begin position="1"/>
        <end position="22"/>
    </location>
</feature>
<dbReference type="OrthoDB" id="1394818at2759"/>
<gene>
    <name evidence="15" type="ORF">CCAM_LOCUS10141</name>
</gene>
<dbReference type="AlphaFoldDB" id="A0A484KV28"/>
<keyword evidence="7" id="KW-1133">Transmembrane helix</keyword>
<evidence type="ECO:0000256" key="3">
    <source>
        <dbReference type="ARBA" id="ARBA00022614"/>
    </source>
</evidence>
<dbReference type="Gene3D" id="3.80.10.10">
    <property type="entry name" value="Ribonuclease Inhibitor"/>
    <property type="match status" value="1"/>
</dbReference>